<dbReference type="PROSITE" id="PS50850">
    <property type="entry name" value="MFS"/>
    <property type="match status" value="1"/>
</dbReference>
<dbReference type="Gene3D" id="1.20.1720.10">
    <property type="entry name" value="Multidrug resistance protein D"/>
    <property type="match status" value="1"/>
</dbReference>
<dbReference type="InterPro" id="IPR036259">
    <property type="entry name" value="MFS_trans_sf"/>
</dbReference>
<dbReference type="PANTHER" id="PTHR23502:SF60">
    <property type="entry name" value="MAJOR FACILITATOR SUPERFAMILY (MFS) PROFILE DOMAIN-CONTAINING PROTEIN-RELATED"/>
    <property type="match status" value="1"/>
</dbReference>
<dbReference type="Pfam" id="PF07690">
    <property type="entry name" value="MFS_1"/>
    <property type="match status" value="1"/>
</dbReference>
<dbReference type="GO" id="GO:0022857">
    <property type="term" value="F:transmembrane transporter activity"/>
    <property type="evidence" value="ECO:0007669"/>
    <property type="project" value="InterPro"/>
</dbReference>
<protein>
    <submittedName>
        <fullName evidence="7">MFS general substrate transporter</fullName>
    </submittedName>
</protein>
<keyword evidence="8" id="KW-1185">Reference proteome</keyword>
<feature type="transmembrane region" description="Helical" evidence="5">
    <location>
        <begin position="72"/>
        <end position="88"/>
    </location>
</feature>
<accession>A0AA39JQ66</accession>
<dbReference type="EMBL" id="JAUEPT010000015">
    <property type="protein sequence ID" value="KAK0445796.1"/>
    <property type="molecule type" value="Genomic_DNA"/>
</dbReference>
<reference evidence="7" key="1">
    <citation type="submission" date="2023-06" db="EMBL/GenBank/DDBJ databases">
        <authorList>
            <consortium name="Lawrence Berkeley National Laboratory"/>
            <person name="Ahrendt S."/>
            <person name="Sahu N."/>
            <person name="Indic B."/>
            <person name="Wong-Bajracharya J."/>
            <person name="Merenyi Z."/>
            <person name="Ke H.-M."/>
            <person name="Monk M."/>
            <person name="Kocsube S."/>
            <person name="Drula E."/>
            <person name="Lipzen A."/>
            <person name="Balint B."/>
            <person name="Henrissat B."/>
            <person name="Andreopoulos B."/>
            <person name="Martin F.M."/>
            <person name="Harder C.B."/>
            <person name="Rigling D."/>
            <person name="Ford K.L."/>
            <person name="Foster G.D."/>
            <person name="Pangilinan J."/>
            <person name="Papanicolaou A."/>
            <person name="Barry K."/>
            <person name="LaButti K."/>
            <person name="Viragh M."/>
            <person name="Koriabine M."/>
            <person name="Yan M."/>
            <person name="Riley R."/>
            <person name="Champramary S."/>
            <person name="Plett K.L."/>
            <person name="Tsai I.J."/>
            <person name="Slot J."/>
            <person name="Sipos G."/>
            <person name="Plett J."/>
            <person name="Nagy L.G."/>
            <person name="Grigoriev I.V."/>
        </authorList>
    </citation>
    <scope>NUCLEOTIDE SEQUENCE</scope>
    <source>
        <strain evidence="7">FPL87.14</strain>
    </source>
</reference>
<dbReference type="InterPro" id="IPR020846">
    <property type="entry name" value="MFS_dom"/>
</dbReference>
<dbReference type="GO" id="GO:0016020">
    <property type="term" value="C:membrane"/>
    <property type="evidence" value="ECO:0007669"/>
    <property type="project" value="UniProtKB-SubCell"/>
</dbReference>
<name>A0AA39JQ66_9AGAR</name>
<comment type="subcellular location">
    <subcellularLocation>
        <location evidence="1">Membrane</location>
        <topology evidence="1">Multi-pass membrane protein</topology>
    </subcellularLocation>
</comment>
<evidence type="ECO:0000256" key="2">
    <source>
        <dbReference type="ARBA" id="ARBA00022692"/>
    </source>
</evidence>
<dbReference type="SUPFAM" id="SSF103473">
    <property type="entry name" value="MFS general substrate transporter"/>
    <property type="match status" value="1"/>
</dbReference>
<dbReference type="InterPro" id="IPR011701">
    <property type="entry name" value="MFS"/>
</dbReference>
<evidence type="ECO:0000256" key="4">
    <source>
        <dbReference type="ARBA" id="ARBA00023136"/>
    </source>
</evidence>
<evidence type="ECO:0000313" key="8">
    <source>
        <dbReference type="Proteomes" id="UP001175226"/>
    </source>
</evidence>
<evidence type="ECO:0000256" key="5">
    <source>
        <dbReference type="SAM" id="Phobius"/>
    </source>
</evidence>
<feature type="transmembrane region" description="Helical" evidence="5">
    <location>
        <begin position="159"/>
        <end position="182"/>
    </location>
</feature>
<feature type="transmembrane region" description="Helical" evidence="5">
    <location>
        <begin position="240"/>
        <end position="268"/>
    </location>
</feature>
<dbReference type="PANTHER" id="PTHR23502">
    <property type="entry name" value="MAJOR FACILITATOR SUPERFAMILY"/>
    <property type="match status" value="1"/>
</dbReference>
<organism evidence="7 8">
    <name type="scientific">Armillaria borealis</name>
    <dbReference type="NCBI Taxonomy" id="47425"/>
    <lineage>
        <taxon>Eukaryota</taxon>
        <taxon>Fungi</taxon>
        <taxon>Dikarya</taxon>
        <taxon>Basidiomycota</taxon>
        <taxon>Agaricomycotina</taxon>
        <taxon>Agaricomycetes</taxon>
        <taxon>Agaricomycetidae</taxon>
        <taxon>Agaricales</taxon>
        <taxon>Marasmiineae</taxon>
        <taxon>Physalacriaceae</taxon>
        <taxon>Armillaria</taxon>
    </lineage>
</organism>
<evidence type="ECO:0000259" key="6">
    <source>
        <dbReference type="PROSITE" id="PS50850"/>
    </source>
</evidence>
<feature type="transmembrane region" description="Helical" evidence="5">
    <location>
        <begin position="100"/>
        <end position="119"/>
    </location>
</feature>
<proteinExistence type="predicted"/>
<feature type="transmembrane region" description="Helical" evidence="5">
    <location>
        <begin position="445"/>
        <end position="464"/>
    </location>
</feature>
<keyword evidence="4 5" id="KW-0472">Membrane</keyword>
<dbReference type="Proteomes" id="UP001175226">
    <property type="component" value="Unassembled WGS sequence"/>
</dbReference>
<feature type="transmembrane region" description="Helical" evidence="5">
    <location>
        <begin position="125"/>
        <end position="147"/>
    </location>
</feature>
<gene>
    <name evidence="7" type="ORF">EV421DRAFT_1794920</name>
</gene>
<feature type="transmembrane region" description="Helical" evidence="5">
    <location>
        <begin position="31"/>
        <end position="52"/>
    </location>
</feature>
<sequence length="478" mass="52495">MTSTERKTIVVSWEGDNDPENPKNWSYTQKWIATGLISTYTMLSPITSSMIAPAARDVAKDLGSTSHIFEPLLTSIFILAYAFGPLFFGPASQIYGRSRVVQLGNVFYIIFNLVCAFAKTPGQMLLFRFLAGIGGSAPLALGGGVINDCWNVKERGRAITLYALAPLLGPIIGPIAGAWIAMKTTWKWIVSVTHISDISFAPIILARKARRLQQASSGEENVDYVTSHQRNPSRPPVYKLLLYPIVLLATEPTAQLLGIYLAYIYVILTSIPDIFVVVYHESIGIAGLHYIAFGIGLYCGAQITNVILDKMYLRLSAHYGTDGRPEFRIRKYLPLVPCLAIIQSGRHWRYISFSGWTVSSGVHWVVPDIVSVFVRGTFKSLERCATIGIAVNWQAIQTYIIDTYTVRAAPALGGLSLLRSLVGFALPLCSPSMYQHLGYGKGNTILASCALGLGLPMVLILWLWGTSLRRKSATAIHS</sequence>
<feature type="domain" description="Major facilitator superfamily (MFS) profile" evidence="6">
    <location>
        <begin position="33"/>
        <end position="478"/>
    </location>
</feature>
<keyword evidence="2 5" id="KW-0812">Transmembrane</keyword>
<evidence type="ECO:0000256" key="1">
    <source>
        <dbReference type="ARBA" id="ARBA00004141"/>
    </source>
</evidence>
<dbReference type="AlphaFoldDB" id="A0AA39JQ66"/>
<evidence type="ECO:0000256" key="3">
    <source>
        <dbReference type="ARBA" id="ARBA00022989"/>
    </source>
</evidence>
<evidence type="ECO:0000313" key="7">
    <source>
        <dbReference type="EMBL" id="KAK0445796.1"/>
    </source>
</evidence>
<comment type="caution">
    <text evidence="7">The sequence shown here is derived from an EMBL/GenBank/DDBJ whole genome shotgun (WGS) entry which is preliminary data.</text>
</comment>
<feature type="transmembrane region" description="Helical" evidence="5">
    <location>
        <begin position="288"/>
        <end position="308"/>
    </location>
</feature>
<keyword evidence="3 5" id="KW-1133">Transmembrane helix</keyword>